<proteinExistence type="predicted"/>
<dbReference type="EMBL" id="VSWC01000119">
    <property type="protein sequence ID" value="KAA1083060.1"/>
    <property type="molecule type" value="Genomic_DNA"/>
</dbReference>
<feature type="chain" id="PRO_5033474617" description="Transmembrane protein" evidence="2">
    <location>
        <begin position="19"/>
        <end position="61"/>
    </location>
</feature>
<reference evidence="7 8" key="1">
    <citation type="submission" date="2019-05" db="EMBL/GenBank/DDBJ databases">
        <title>Emergence of the Ug99 lineage of the wheat stem rust pathogen through somatic hybridization.</title>
        <authorList>
            <person name="Li F."/>
            <person name="Upadhyaya N.M."/>
            <person name="Sperschneider J."/>
            <person name="Matny O."/>
            <person name="Nguyen-Phuc H."/>
            <person name="Mago R."/>
            <person name="Raley C."/>
            <person name="Miller M.E."/>
            <person name="Silverstein K.A.T."/>
            <person name="Henningsen E."/>
            <person name="Hirsch C.D."/>
            <person name="Visser B."/>
            <person name="Pretorius Z.A."/>
            <person name="Steffenson B.J."/>
            <person name="Schwessinger B."/>
            <person name="Dodds P.N."/>
            <person name="Figueroa M."/>
        </authorList>
    </citation>
    <scope>NUCLEOTIDE SEQUENCE [LARGE SCALE GENOMIC DNA]</scope>
    <source>
        <strain evidence="3">21-0</strain>
        <strain evidence="6 8">Ug99</strain>
    </source>
</reference>
<feature type="compositionally biased region" description="Basic and acidic residues" evidence="1">
    <location>
        <begin position="49"/>
        <end position="61"/>
    </location>
</feature>
<dbReference type="Proteomes" id="UP000325313">
    <property type="component" value="Unassembled WGS sequence"/>
</dbReference>
<keyword evidence="2" id="KW-0732">Signal</keyword>
<evidence type="ECO:0000313" key="6">
    <source>
        <dbReference type="EMBL" id="KAA1124004.1"/>
    </source>
</evidence>
<dbReference type="AlphaFoldDB" id="A0A5B0RGY8"/>
<evidence type="ECO:0000313" key="8">
    <source>
        <dbReference type="Proteomes" id="UP000325313"/>
    </source>
</evidence>
<evidence type="ECO:0000256" key="2">
    <source>
        <dbReference type="SAM" id="SignalP"/>
    </source>
</evidence>
<dbReference type="Proteomes" id="UP000324748">
    <property type="component" value="Unassembled WGS sequence"/>
</dbReference>
<accession>A0A5B0RGY8</accession>
<evidence type="ECO:0000313" key="3">
    <source>
        <dbReference type="EMBL" id="KAA1079833.1"/>
    </source>
</evidence>
<name>A0A5B0RGY8_PUCGR</name>
<organism evidence="6 8">
    <name type="scientific">Puccinia graminis f. sp. tritici</name>
    <dbReference type="NCBI Taxonomy" id="56615"/>
    <lineage>
        <taxon>Eukaryota</taxon>
        <taxon>Fungi</taxon>
        <taxon>Dikarya</taxon>
        <taxon>Basidiomycota</taxon>
        <taxon>Pucciniomycotina</taxon>
        <taxon>Pucciniomycetes</taxon>
        <taxon>Pucciniales</taxon>
        <taxon>Pucciniaceae</taxon>
        <taxon>Puccinia</taxon>
    </lineage>
</organism>
<feature type="signal peptide" evidence="2">
    <location>
        <begin position="1"/>
        <end position="18"/>
    </location>
</feature>
<dbReference type="EMBL" id="VDEP01000339">
    <property type="protein sequence ID" value="KAA1100707.1"/>
    <property type="molecule type" value="Genomic_DNA"/>
</dbReference>
<gene>
    <name evidence="4" type="ORF">PGT21_024266</name>
    <name evidence="3" type="ORF">PGT21_025504</name>
    <name evidence="5" type="ORF">PGTUg99_018287</name>
    <name evidence="6" type="ORF">PGTUg99_018328</name>
</gene>
<evidence type="ECO:0000313" key="7">
    <source>
        <dbReference type="Proteomes" id="UP000324748"/>
    </source>
</evidence>
<sequence>MAKIFVVFLLACFSPGEARVIPSISLAYHPKDTTSRPSPSPSTPYPPPRVDHRYNRGDPKH</sequence>
<feature type="compositionally biased region" description="Pro residues" evidence="1">
    <location>
        <begin position="38"/>
        <end position="48"/>
    </location>
</feature>
<evidence type="ECO:0000313" key="5">
    <source>
        <dbReference type="EMBL" id="KAA1100707.1"/>
    </source>
</evidence>
<dbReference type="EMBL" id="VDEP01000205">
    <property type="protein sequence ID" value="KAA1124004.1"/>
    <property type="molecule type" value="Genomic_DNA"/>
</dbReference>
<protein>
    <recommendedName>
        <fullName evidence="9">Transmembrane protein</fullName>
    </recommendedName>
</protein>
<dbReference type="EMBL" id="VSWC01000132">
    <property type="protein sequence ID" value="KAA1079833.1"/>
    <property type="molecule type" value="Genomic_DNA"/>
</dbReference>
<evidence type="ECO:0008006" key="9">
    <source>
        <dbReference type="Google" id="ProtNLM"/>
    </source>
</evidence>
<dbReference type="OrthoDB" id="2510593at2759"/>
<evidence type="ECO:0000256" key="1">
    <source>
        <dbReference type="SAM" id="MobiDB-lite"/>
    </source>
</evidence>
<feature type="region of interest" description="Disordered" evidence="1">
    <location>
        <begin position="29"/>
        <end position="61"/>
    </location>
</feature>
<comment type="caution">
    <text evidence="6">The sequence shown here is derived from an EMBL/GenBank/DDBJ whole genome shotgun (WGS) entry which is preliminary data.</text>
</comment>
<keyword evidence="7" id="KW-1185">Reference proteome</keyword>
<evidence type="ECO:0000313" key="4">
    <source>
        <dbReference type="EMBL" id="KAA1083060.1"/>
    </source>
</evidence>